<dbReference type="EMBL" id="BMLS01000005">
    <property type="protein sequence ID" value="GGO72261.1"/>
    <property type="molecule type" value="Genomic_DNA"/>
</dbReference>
<protein>
    <recommendedName>
        <fullName evidence="3">FkbM family methyltransferase</fullName>
    </recommendedName>
</protein>
<dbReference type="RefSeq" id="WP_188696915.1">
    <property type="nucleotide sequence ID" value="NZ_BMLS01000005.1"/>
</dbReference>
<reference evidence="1" key="1">
    <citation type="journal article" date="2014" name="Int. J. Syst. Evol. Microbiol.">
        <title>Complete genome sequence of Corynebacterium casei LMG S-19264T (=DSM 44701T), isolated from a smear-ripened cheese.</title>
        <authorList>
            <consortium name="US DOE Joint Genome Institute (JGI-PGF)"/>
            <person name="Walter F."/>
            <person name="Albersmeier A."/>
            <person name="Kalinowski J."/>
            <person name="Ruckert C."/>
        </authorList>
    </citation>
    <scope>NUCLEOTIDE SEQUENCE</scope>
    <source>
        <strain evidence="1">CGMCC 1.7086</strain>
    </source>
</reference>
<accession>A0A917Z172</accession>
<dbReference type="Gene3D" id="3.40.50.150">
    <property type="entry name" value="Vaccinia Virus protein VP39"/>
    <property type="match status" value="2"/>
</dbReference>
<evidence type="ECO:0008006" key="3">
    <source>
        <dbReference type="Google" id="ProtNLM"/>
    </source>
</evidence>
<gene>
    <name evidence="1" type="ORF">GCM10010982_29960</name>
</gene>
<dbReference type="Proteomes" id="UP000606935">
    <property type="component" value="Unassembled WGS sequence"/>
</dbReference>
<comment type="caution">
    <text evidence="1">The sequence shown here is derived from an EMBL/GenBank/DDBJ whole genome shotgun (WGS) entry which is preliminary data.</text>
</comment>
<proteinExistence type="predicted"/>
<dbReference type="SUPFAM" id="SSF53335">
    <property type="entry name" value="S-adenosyl-L-methionine-dependent methyltransferases"/>
    <property type="match status" value="1"/>
</dbReference>
<reference evidence="1" key="2">
    <citation type="submission" date="2020-09" db="EMBL/GenBank/DDBJ databases">
        <authorList>
            <person name="Sun Q."/>
            <person name="Zhou Y."/>
        </authorList>
    </citation>
    <scope>NUCLEOTIDE SEQUENCE</scope>
    <source>
        <strain evidence="1">CGMCC 1.7086</strain>
    </source>
</reference>
<keyword evidence="2" id="KW-1185">Reference proteome</keyword>
<evidence type="ECO:0000313" key="1">
    <source>
        <dbReference type="EMBL" id="GGO72261.1"/>
    </source>
</evidence>
<name>A0A917Z172_9ALTE</name>
<dbReference type="AlphaFoldDB" id="A0A917Z172"/>
<organism evidence="1 2">
    <name type="scientific">Bowmanella pacifica</name>
    <dbReference type="NCBI Taxonomy" id="502051"/>
    <lineage>
        <taxon>Bacteria</taxon>
        <taxon>Pseudomonadati</taxon>
        <taxon>Pseudomonadota</taxon>
        <taxon>Gammaproteobacteria</taxon>
        <taxon>Alteromonadales</taxon>
        <taxon>Alteromonadaceae</taxon>
        <taxon>Bowmanella</taxon>
    </lineage>
</organism>
<dbReference type="InterPro" id="IPR029063">
    <property type="entry name" value="SAM-dependent_MTases_sf"/>
</dbReference>
<sequence>MAVFWGNFTSAQANDDRLKRHPGAIEMSKGEMFLASCANILRNAYGFYRSTEQGVAQDENGQYLPLYTYPAIEYLYQFDYSDKRIFEYGAGASTMFWMERAAQVVSVENNPEWYSSLKPKLNSKTKLLFAEGDKFPFALEGEEGLFDVIVVDGAGYRFDCATVALSKLAKGGVVVLDNADWHPNTAKLLRDAGLIQVDMSGFKPCECHTSTTSIFMHRDFNFRTLESRQPSYAKGAKLIHSEDWDKPYAKRG</sequence>
<evidence type="ECO:0000313" key="2">
    <source>
        <dbReference type="Proteomes" id="UP000606935"/>
    </source>
</evidence>